<dbReference type="Gene3D" id="3.30.365.10">
    <property type="entry name" value="Aldehyde oxidase/xanthine dehydrogenase, molybdopterin binding domain"/>
    <property type="match status" value="4"/>
</dbReference>
<protein>
    <submittedName>
        <fullName evidence="2">Xanthine dehydrogenase family protein molybdopterin-binding subunit</fullName>
    </submittedName>
</protein>
<dbReference type="InterPro" id="IPR036856">
    <property type="entry name" value="Ald_Oxase/Xan_DH_a/b_sf"/>
</dbReference>
<evidence type="ECO:0000313" key="3">
    <source>
        <dbReference type="Proteomes" id="UP000622017"/>
    </source>
</evidence>
<reference evidence="2 3" key="1">
    <citation type="submission" date="2020-08" db="EMBL/GenBank/DDBJ databases">
        <title>Hymenobacter sp.</title>
        <authorList>
            <person name="Kim M.K."/>
        </authorList>
    </citation>
    <scope>NUCLEOTIDE SEQUENCE [LARGE SCALE GENOMIC DNA]</scope>
    <source>
        <strain evidence="2 3">BT507</strain>
    </source>
</reference>
<dbReference type="SMART" id="SM01008">
    <property type="entry name" value="Ald_Xan_dh_C"/>
    <property type="match status" value="1"/>
</dbReference>
<dbReference type="EMBL" id="JACSCY010000012">
    <property type="protein sequence ID" value="MBC6612210.1"/>
    <property type="molecule type" value="Genomic_DNA"/>
</dbReference>
<dbReference type="SUPFAM" id="SSF56003">
    <property type="entry name" value="Molybdenum cofactor-binding domain"/>
    <property type="match status" value="1"/>
</dbReference>
<comment type="caution">
    <text evidence="2">The sequence shown here is derived from an EMBL/GenBank/DDBJ whole genome shotgun (WGS) entry which is preliminary data.</text>
</comment>
<name>A0ABR7MME2_9BACT</name>
<evidence type="ECO:0000259" key="1">
    <source>
        <dbReference type="SMART" id="SM01008"/>
    </source>
</evidence>
<feature type="domain" description="Aldehyde oxidase/xanthine dehydrogenase a/b hammerhead" evidence="1">
    <location>
        <begin position="24"/>
        <end position="139"/>
    </location>
</feature>
<dbReference type="InterPro" id="IPR008274">
    <property type="entry name" value="AldOxase/xan_DH_MoCoBD1"/>
</dbReference>
<dbReference type="Pfam" id="PF01315">
    <property type="entry name" value="Ald_Xan_dh_C"/>
    <property type="match status" value="1"/>
</dbReference>
<dbReference type="PANTHER" id="PTHR11908:SF153">
    <property type="entry name" value="DEHYDROGENASE"/>
    <property type="match status" value="1"/>
</dbReference>
<dbReference type="Pfam" id="PF20256">
    <property type="entry name" value="MoCoBD_2"/>
    <property type="match status" value="1"/>
</dbReference>
<evidence type="ECO:0000313" key="2">
    <source>
        <dbReference type="EMBL" id="MBC6612210.1"/>
    </source>
</evidence>
<gene>
    <name evidence="2" type="ORF">H8B15_14875</name>
</gene>
<dbReference type="InterPro" id="IPR037165">
    <property type="entry name" value="AldOxase/xan_DH_Mopterin-bd_sf"/>
</dbReference>
<dbReference type="Pfam" id="PF02738">
    <property type="entry name" value="MoCoBD_1"/>
    <property type="match status" value="1"/>
</dbReference>
<dbReference type="InterPro" id="IPR000674">
    <property type="entry name" value="Ald_Oxase/Xan_DH_a/b"/>
</dbReference>
<dbReference type="SUPFAM" id="SSF54665">
    <property type="entry name" value="CO dehydrogenase molybdoprotein N-domain-like"/>
    <property type="match status" value="1"/>
</dbReference>
<dbReference type="Gene3D" id="3.90.1170.50">
    <property type="entry name" value="Aldehyde oxidase/xanthine dehydrogenase, a/b hammerhead"/>
    <property type="match status" value="1"/>
</dbReference>
<sequence length="737" mass="80440">MEAQLFPTYLGLPRRRVDARQKVTGAVRYAAEHVVPDCLHGVLVTSAIAKGRIQEIDTQRAAQMPGVRGIMTHQNAPTVPGYLSKEHNHNPRVEGQELRVFYDEQIHFSNQPVALVMADTLEQAQGAAALVQVKYVAESAQTNLTEHLAHGTTPEQEPDYHRGQRHAYRTAPVQVEQTYQTPIQVHNPMETHAAIAQWQGDELTVYNKTQGAKLAQQDLMRMFQLPIEKVHVHSPFVGGAFGGSSRIWPHEVAAILGARLMERPVKVMLTRDQEFNMVGYRPQSVQKVGLGALPDGTLVGISHEGHGLTSRYETFAERMVHPTKAAYRCPNLDTTYRVVPLDMSTPCWTRGPGETSGSFALESAMDELAYKLGMDPLALRLHNFAETDPEKDKPWSSNGLRACYQQGAERFGWARRNPEPRSMRQGEWLVGWGMSMGIYHASRAAASAHARLSADGSLLVQSGTADVGPGTATIMTQIAAEALGLAPEHIRFELGDAAFPHAPGQFGSLTAVSVGSAVHEVCTALKLQLQGLLTQLPDPTFQQLMPAELVFAEGSIRHAHNPAVCISYPEVLQQSHLPAIEATLESKPKQPTHSGKSFAAHFVEVHVHPATGEVRVARVVSALDTGRVLNQRTARSQAYGAVVWGIGLALLEDAVLDHRTGRFVNHNLAEYHVSTNADVPDIDIILLDQPDPYLTPTGAKGMGEIGLVGFTAAIANAVFHATGTRVRELPITPDKLL</sequence>
<dbReference type="InterPro" id="IPR016208">
    <property type="entry name" value="Ald_Oxase/xanthine_DH-like"/>
</dbReference>
<accession>A0ABR7MME2</accession>
<dbReference type="InterPro" id="IPR046867">
    <property type="entry name" value="AldOxase/xan_DH_MoCoBD2"/>
</dbReference>
<dbReference type="Proteomes" id="UP000622017">
    <property type="component" value="Unassembled WGS sequence"/>
</dbReference>
<organism evidence="2 3">
    <name type="scientific">Hymenobacter citatus</name>
    <dbReference type="NCBI Taxonomy" id="2763506"/>
    <lineage>
        <taxon>Bacteria</taxon>
        <taxon>Pseudomonadati</taxon>
        <taxon>Bacteroidota</taxon>
        <taxon>Cytophagia</taxon>
        <taxon>Cytophagales</taxon>
        <taxon>Hymenobacteraceae</taxon>
        <taxon>Hymenobacter</taxon>
    </lineage>
</organism>
<dbReference type="PANTHER" id="PTHR11908">
    <property type="entry name" value="XANTHINE DEHYDROGENASE"/>
    <property type="match status" value="1"/>
</dbReference>
<keyword evidence="3" id="KW-1185">Reference proteome</keyword>
<dbReference type="RefSeq" id="WP_187320464.1">
    <property type="nucleotide sequence ID" value="NZ_JACSCY010000012.1"/>
</dbReference>
<proteinExistence type="predicted"/>